<dbReference type="Pfam" id="PF22903">
    <property type="entry name" value="DA_C"/>
    <property type="match status" value="1"/>
</dbReference>
<dbReference type="Proteomes" id="UP000290819">
    <property type="component" value="Unassembled WGS sequence"/>
</dbReference>
<comment type="caution">
    <text evidence="4">The sequence shown here is derived from an EMBL/GenBank/DDBJ whole genome shotgun (WGS) entry which is preliminary data.</text>
</comment>
<sequence>MHRSKNTHLRLADRPADYERLDLSPLDVAEFEDGQRIGTQKGRYEWWYFDAHLDDGATVVVVFYTKPNVSPNGPLAPRITINLTLPDGRSFVKLLDTRPELFRASKSGCDVKIGTNHFVGDLKRFHITATIEEISVDIELTADVPAWRPKSGHLYFGTDRREKLFAWLPSVPHGLANVRYTIGPEEHRASGSGYHDHNWGDVPMQTLMHNWYWARGSVGPYTVIASYITATAAYGYETQIVYMLARDGKIIADDDANVSFEADRVAIDGKTGKPVADITRYTYHDADTRYVFSFEREKTILQAVLTDRAPLFKRIIARLIGFDGAYHRFTGQVTIERFERGVPMERFEDRAIWELMYFGKARPQRVSS</sequence>
<dbReference type="EMBL" id="MZXW01000003">
    <property type="protein sequence ID" value="RXT54378.1"/>
    <property type="molecule type" value="Genomic_DNA"/>
</dbReference>
<dbReference type="InterPro" id="IPR056402">
    <property type="entry name" value="DA_N"/>
</dbReference>
<dbReference type="GO" id="GO:0016853">
    <property type="term" value="F:isomerase activity"/>
    <property type="evidence" value="ECO:0007669"/>
    <property type="project" value="UniProtKB-KW"/>
</dbReference>
<dbReference type="InterPro" id="IPR054499">
    <property type="entry name" value="DA_C"/>
</dbReference>
<dbReference type="Gene3D" id="2.40.370.10">
    <property type="entry name" value="AttH-like domain"/>
    <property type="match status" value="1"/>
</dbReference>
<evidence type="ECO:0000313" key="5">
    <source>
        <dbReference type="Proteomes" id="UP000290819"/>
    </source>
</evidence>
<reference evidence="4 5" key="1">
    <citation type="submission" date="2017-03" db="EMBL/GenBank/DDBJ databases">
        <authorList>
            <person name="Safronova V.I."/>
            <person name="Sazanova A.L."/>
            <person name="Chirak E.R."/>
        </authorList>
    </citation>
    <scope>NUCLEOTIDE SEQUENCE [LARGE SCALE GENOMIC DNA]</scope>
    <source>
        <strain evidence="4 5">Opo-243</strain>
    </source>
</reference>
<evidence type="ECO:0000259" key="2">
    <source>
        <dbReference type="Pfam" id="PF22903"/>
    </source>
</evidence>
<dbReference type="CDD" id="cd22187">
    <property type="entry name" value="asqI-like"/>
    <property type="match status" value="1"/>
</dbReference>
<organism evidence="4 5">
    <name type="scientific">Bradyrhizobium betae</name>
    <dbReference type="NCBI Taxonomy" id="244734"/>
    <lineage>
        <taxon>Bacteria</taxon>
        <taxon>Pseudomonadati</taxon>
        <taxon>Pseudomonadota</taxon>
        <taxon>Alphaproteobacteria</taxon>
        <taxon>Hyphomicrobiales</taxon>
        <taxon>Nitrobacteraceae</taxon>
        <taxon>Bradyrhizobium</taxon>
    </lineage>
</organism>
<evidence type="ECO:0000256" key="1">
    <source>
        <dbReference type="ARBA" id="ARBA00023235"/>
    </source>
</evidence>
<dbReference type="InterPro" id="IPR023374">
    <property type="entry name" value="AttH-like_dom_sf"/>
</dbReference>
<accession>A0A4Q1VNT2</accession>
<feature type="domain" description="Diels-Alderase C-terminal" evidence="2">
    <location>
        <begin position="203"/>
        <end position="269"/>
    </location>
</feature>
<gene>
    <name evidence="4" type="ORF">B5V03_00095</name>
</gene>
<proteinExistence type="predicted"/>
<dbReference type="Pfam" id="PF24137">
    <property type="entry name" value="DA_N"/>
    <property type="match status" value="1"/>
</dbReference>
<dbReference type="SUPFAM" id="SSF159245">
    <property type="entry name" value="AttH-like"/>
    <property type="match status" value="1"/>
</dbReference>
<protein>
    <recommendedName>
        <fullName evidence="6">Hydroxyneurosporene dehydrogenase</fullName>
    </recommendedName>
</protein>
<keyword evidence="5" id="KW-1185">Reference proteome</keyword>
<dbReference type="OrthoDB" id="5491608at2"/>
<evidence type="ECO:0000313" key="4">
    <source>
        <dbReference type="EMBL" id="RXT54378.1"/>
    </source>
</evidence>
<dbReference type="AlphaFoldDB" id="A0A4Q1VNT2"/>
<name>A0A4Q1VNT2_9BRAD</name>
<evidence type="ECO:0000259" key="3">
    <source>
        <dbReference type="Pfam" id="PF24137"/>
    </source>
</evidence>
<feature type="domain" description="Diels-Alderase N-terminal" evidence="3">
    <location>
        <begin position="40"/>
        <end position="199"/>
    </location>
</feature>
<evidence type="ECO:0008006" key="6">
    <source>
        <dbReference type="Google" id="ProtNLM"/>
    </source>
</evidence>
<keyword evidence="1" id="KW-0413">Isomerase</keyword>